<evidence type="ECO:0000256" key="1">
    <source>
        <dbReference type="SAM" id="SignalP"/>
    </source>
</evidence>
<sequence length="312" mass="32549">MRVRWVRVLTPVLLALTVGVVSAPVATAHPGGGPGRPTSIDLPAGFQPEGISSTGSTFFVGSRTDGAIYRGSLRTGEGAVLVPGTTGGFAAGTEVDSRQRLWVAGGSTGLGTVYDTRTGAELARYTFDGSGAAFINDVVVTERAAYFTDSRFPVVYVVALTGRSLPDSFSALPLTGAVQVVPGATNLNGIETTPDGKGLLVVQSNAGLLFRLDPRTGVTTPVDLGGVDVLNGDGLLRQGRTLYVVQNRLNRIAEFRLSRTGDRGELVRTITSPQFDVPTTVTRSGGSLWAVNARFGVESPLTAGYTVVPVPR</sequence>
<dbReference type="RefSeq" id="WP_205255350.1">
    <property type="nucleotide sequence ID" value="NZ_BAAAPV010000001.1"/>
</dbReference>
<dbReference type="EMBL" id="JAERWL010000002">
    <property type="protein sequence ID" value="MBM9475210.1"/>
    <property type="molecule type" value="Genomic_DNA"/>
</dbReference>
<name>A0A938YLP7_9ACTN</name>
<feature type="chain" id="PRO_5039402674" description="Superoxide dismutase" evidence="1">
    <location>
        <begin position="24"/>
        <end position="312"/>
    </location>
</feature>
<accession>A0A938YLP7</accession>
<gene>
    <name evidence="2" type="ORF">JL107_02005</name>
</gene>
<dbReference type="Proteomes" id="UP000663801">
    <property type="component" value="Unassembled WGS sequence"/>
</dbReference>
<feature type="signal peptide" evidence="1">
    <location>
        <begin position="1"/>
        <end position="23"/>
    </location>
</feature>
<reference evidence="2" key="1">
    <citation type="submission" date="2021-01" db="EMBL/GenBank/DDBJ databases">
        <title>KCTC 19127 draft genome.</title>
        <authorList>
            <person name="An D."/>
        </authorList>
    </citation>
    <scope>NUCLEOTIDE SEQUENCE</scope>
    <source>
        <strain evidence="2">KCTC 19127</strain>
    </source>
</reference>
<evidence type="ECO:0000313" key="2">
    <source>
        <dbReference type="EMBL" id="MBM9475210.1"/>
    </source>
</evidence>
<protein>
    <recommendedName>
        <fullName evidence="4">Superoxide dismutase</fullName>
    </recommendedName>
</protein>
<proteinExistence type="predicted"/>
<organism evidence="2 3">
    <name type="scientific">Nakamurella flavida</name>
    <dbReference type="NCBI Taxonomy" id="363630"/>
    <lineage>
        <taxon>Bacteria</taxon>
        <taxon>Bacillati</taxon>
        <taxon>Actinomycetota</taxon>
        <taxon>Actinomycetes</taxon>
        <taxon>Nakamurellales</taxon>
        <taxon>Nakamurellaceae</taxon>
        <taxon>Nakamurella</taxon>
    </lineage>
</organism>
<comment type="caution">
    <text evidence="2">The sequence shown here is derived from an EMBL/GenBank/DDBJ whole genome shotgun (WGS) entry which is preliminary data.</text>
</comment>
<dbReference type="AlphaFoldDB" id="A0A938YLP7"/>
<keyword evidence="3" id="KW-1185">Reference proteome</keyword>
<evidence type="ECO:0008006" key="4">
    <source>
        <dbReference type="Google" id="ProtNLM"/>
    </source>
</evidence>
<keyword evidence="1" id="KW-0732">Signal</keyword>
<dbReference type="Gene3D" id="2.120.10.30">
    <property type="entry name" value="TolB, C-terminal domain"/>
    <property type="match status" value="1"/>
</dbReference>
<dbReference type="SUPFAM" id="SSF63829">
    <property type="entry name" value="Calcium-dependent phosphotriesterase"/>
    <property type="match status" value="1"/>
</dbReference>
<dbReference type="InterPro" id="IPR011042">
    <property type="entry name" value="6-blade_b-propeller_TolB-like"/>
</dbReference>
<evidence type="ECO:0000313" key="3">
    <source>
        <dbReference type="Proteomes" id="UP000663801"/>
    </source>
</evidence>